<feature type="repeat" description="ANK" evidence="1">
    <location>
        <begin position="341"/>
        <end position="373"/>
    </location>
</feature>
<dbReference type="InterPro" id="IPR002110">
    <property type="entry name" value="Ankyrin_rpt"/>
</dbReference>
<dbReference type="PROSITE" id="PS50088">
    <property type="entry name" value="ANK_REPEAT"/>
    <property type="match status" value="3"/>
</dbReference>
<protein>
    <submittedName>
        <fullName evidence="2">Ankyrin repeat-containing domain protein</fullName>
    </submittedName>
</protein>
<feature type="repeat" description="ANK" evidence="1">
    <location>
        <begin position="414"/>
        <end position="446"/>
    </location>
</feature>
<gene>
    <name evidence="2" type="ORF">PGQ11_014769</name>
</gene>
<dbReference type="EMBL" id="JAPCWZ010000009">
    <property type="protein sequence ID" value="KAK8852290.1"/>
    <property type="molecule type" value="Genomic_DNA"/>
</dbReference>
<dbReference type="Proteomes" id="UP001390339">
    <property type="component" value="Unassembled WGS sequence"/>
</dbReference>
<dbReference type="SMART" id="SM00248">
    <property type="entry name" value="ANK"/>
    <property type="match status" value="5"/>
</dbReference>
<dbReference type="InterPro" id="IPR036770">
    <property type="entry name" value="Ankyrin_rpt-contain_sf"/>
</dbReference>
<comment type="caution">
    <text evidence="2">The sequence shown here is derived from an EMBL/GenBank/DDBJ whole genome shotgun (WGS) entry which is preliminary data.</text>
</comment>
<dbReference type="SUPFAM" id="SSF48403">
    <property type="entry name" value="Ankyrin repeat"/>
    <property type="match status" value="2"/>
</dbReference>
<dbReference type="PANTHER" id="PTHR24133">
    <property type="entry name" value="ANKYRIN DOMAIN-CONTAINING"/>
    <property type="match status" value="1"/>
</dbReference>
<keyword evidence="1" id="KW-0040">ANK repeat</keyword>
<proteinExistence type="predicted"/>
<sequence length="497" mass="54840">MPEAAILRLPGEVLHLILVQSALCRGVKRALRLRLVCKTFDKVIYYRALFESHVLDHEHVKRYNSRTAVYLCNSNDHGVAKLWHNYLVYRAMGERDIAIGRFVEIRSLAQAIVQADPSKDLRSVVDSLCWLALDNGAMAPGLYENWRRAGANDLEFGNLNVTQHPEPRLNLLAAATLFDMMPLVSELLAEGRSPTRHDNLLPPAIQVAAQSGNTAMLELFLGHSSVSGFEPYSVYGAAVRGDLEIMKLVLPADGGHKGQHNGYGRTIQTLGIPSKTLKQARRVTLNPKVYGYLSNAWAPGPRNGRAPSYADLASHAGRGNMDMVKYLLAQGVPVDGTNTEELESALEQACRRGHDDIVDLLMKRGADPEFTGHALWGAVPMRMAASAGHISIVRKLMDHGAKIENHGGGPGCGSNASALHWAFLAEHTQMAALLMERGASIREGDALATTLAHLDYESMLEVVREHGFEPDVHKYGLRIDWDWWPEQKNVETKVFQS</sequence>
<dbReference type="PROSITE" id="PS50297">
    <property type="entry name" value="ANK_REP_REGION"/>
    <property type="match status" value="2"/>
</dbReference>
<organism evidence="2 3">
    <name type="scientific">Apiospora arundinis</name>
    <dbReference type="NCBI Taxonomy" id="335852"/>
    <lineage>
        <taxon>Eukaryota</taxon>
        <taxon>Fungi</taxon>
        <taxon>Dikarya</taxon>
        <taxon>Ascomycota</taxon>
        <taxon>Pezizomycotina</taxon>
        <taxon>Sordariomycetes</taxon>
        <taxon>Xylariomycetidae</taxon>
        <taxon>Amphisphaeriales</taxon>
        <taxon>Apiosporaceae</taxon>
        <taxon>Apiospora</taxon>
    </lineage>
</organism>
<dbReference type="Pfam" id="PF12796">
    <property type="entry name" value="Ank_2"/>
    <property type="match status" value="1"/>
</dbReference>
<keyword evidence="3" id="KW-1185">Reference proteome</keyword>
<evidence type="ECO:0000256" key="1">
    <source>
        <dbReference type="PROSITE-ProRule" id="PRU00023"/>
    </source>
</evidence>
<dbReference type="PANTHER" id="PTHR24133:SF40">
    <property type="entry name" value="ANKYRIN REPEAT DOMAIN 44"/>
    <property type="match status" value="1"/>
</dbReference>
<evidence type="ECO:0000313" key="2">
    <source>
        <dbReference type="EMBL" id="KAK8852290.1"/>
    </source>
</evidence>
<reference evidence="2 3" key="1">
    <citation type="journal article" date="2024" name="IMA Fungus">
        <title>Apiospora arundinis, a panoply of carbohydrate-active enzymes and secondary metabolites.</title>
        <authorList>
            <person name="Sorensen T."/>
            <person name="Petersen C."/>
            <person name="Muurmann A.T."/>
            <person name="Christiansen J.V."/>
            <person name="Brundto M.L."/>
            <person name="Overgaard C.K."/>
            <person name="Boysen A.T."/>
            <person name="Wollenberg R.D."/>
            <person name="Larsen T.O."/>
            <person name="Sorensen J.L."/>
            <person name="Nielsen K.L."/>
            <person name="Sondergaard T.E."/>
        </authorList>
    </citation>
    <scope>NUCLEOTIDE SEQUENCE [LARGE SCALE GENOMIC DNA]</scope>
    <source>
        <strain evidence="2 3">AAU 773</strain>
    </source>
</reference>
<dbReference type="Gene3D" id="1.25.40.20">
    <property type="entry name" value="Ankyrin repeat-containing domain"/>
    <property type="match status" value="1"/>
</dbReference>
<accession>A0ABR2HT81</accession>
<name>A0ABR2HT81_9PEZI</name>
<feature type="repeat" description="ANK" evidence="1">
    <location>
        <begin position="376"/>
        <end position="408"/>
    </location>
</feature>
<evidence type="ECO:0000313" key="3">
    <source>
        <dbReference type="Proteomes" id="UP001390339"/>
    </source>
</evidence>
<dbReference type="InterPro" id="IPR052391">
    <property type="entry name" value="E3_Ligase-Neurotoxin"/>
</dbReference>